<reference evidence="1" key="2">
    <citation type="submission" date="2020-11" db="EMBL/GenBank/DDBJ databases">
        <authorList>
            <person name="McCartney M.A."/>
            <person name="Auch B."/>
            <person name="Kono T."/>
            <person name="Mallez S."/>
            <person name="Becker A."/>
            <person name="Gohl D.M."/>
            <person name="Silverstein K.A.T."/>
            <person name="Koren S."/>
            <person name="Bechman K.B."/>
            <person name="Herman A."/>
            <person name="Abrahante J.E."/>
            <person name="Garbe J."/>
        </authorList>
    </citation>
    <scope>NUCLEOTIDE SEQUENCE</scope>
    <source>
        <strain evidence="1">Duluth1</strain>
        <tissue evidence="1">Whole animal</tissue>
    </source>
</reference>
<sequence>MVRLRSGQNRLNAHMHKKYKLVPSPLCPCREDKQTAEHVLQRCKKHDTRSGPKTQPSTENCMKVWKI</sequence>
<protein>
    <submittedName>
        <fullName evidence="1">Uncharacterized protein</fullName>
    </submittedName>
</protein>
<comment type="caution">
    <text evidence="1">The sequence shown here is derived from an EMBL/GenBank/DDBJ whole genome shotgun (WGS) entry which is preliminary data.</text>
</comment>
<dbReference type="Proteomes" id="UP000828390">
    <property type="component" value="Unassembled WGS sequence"/>
</dbReference>
<dbReference type="EMBL" id="JAIWYP010000004">
    <property type="protein sequence ID" value="KAH3831362.1"/>
    <property type="molecule type" value="Genomic_DNA"/>
</dbReference>
<reference evidence="1" key="1">
    <citation type="journal article" date="2019" name="bioRxiv">
        <title>The Genome of the Zebra Mussel, Dreissena polymorpha: A Resource for Invasive Species Research.</title>
        <authorList>
            <person name="McCartney M.A."/>
            <person name="Auch B."/>
            <person name="Kono T."/>
            <person name="Mallez S."/>
            <person name="Zhang Y."/>
            <person name="Obille A."/>
            <person name="Becker A."/>
            <person name="Abrahante J.E."/>
            <person name="Garbe J."/>
            <person name="Badalamenti J.P."/>
            <person name="Herman A."/>
            <person name="Mangelson H."/>
            <person name="Liachko I."/>
            <person name="Sullivan S."/>
            <person name="Sone E.D."/>
            <person name="Koren S."/>
            <person name="Silverstein K.A.T."/>
            <person name="Beckman K.B."/>
            <person name="Gohl D.M."/>
        </authorList>
    </citation>
    <scope>NUCLEOTIDE SEQUENCE</scope>
    <source>
        <strain evidence="1">Duluth1</strain>
        <tissue evidence="1">Whole animal</tissue>
    </source>
</reference>
<keyword evidence="2" id="KW-1185">Reference proteome</keyword>
<evidence type="ECO:0000313" key="2">
    <source>
        <dbReference type="Proteomes" id="UP000828390"/>
    </source>
</evidence>
<name>A0A9D4HFW5_DREPO</name>
<evidence type="ECO:0000313" key="1">
    <source>
        <dbReference type="EMBL" id="KAH3831362.1"/>
    </source>
</evidence>
<accession>A0A9D4HFW5</accession>
<proteinExistence type="predicted"/>
<dbReference type="AlphaFoldDB" id="A0A9D4HFW5"/>
<gene>
    <name evidence="1" type="ORF">DPMN_104627</name>
</gene>
<organism evidence="1 2">
    <name type="scientific">Dreissena polymorpha</name>
    <name type="common">Zebra mussel</name>
    <name type="synonym">Mytilus polymorpha</name>
    <dbReference type="NCBI Taxonomy" id="45954"/>
    <lineage>
        <taxon>Eukaryota</taxon>
        <taxon>Metazoa</taxon>
        <taxon>Spiralia</taxon>
        <taxon>Lophotrochozoa</taxon>
        <taxon>Mollusca</taxon>
        <taxon>Bivalvia</taxon>
        <taxon>Autobranchia</taxon>
        <taxon>Heteroconchia</taxon>
        <taxon>Euheterodonta</taxon>
        <taxon>Imparidentia</taxon>
        <taxon>Neoheterodontei</taxon>
        <taxon>Myida</taxon>
        <taxon>Dreissenoidea</taxon>
        <taxon>Dreissenidae</taxon>
        <taxon>Dreissena</taxon>
    </lineage>
</organism>